<comment type="similarity">
    <text evidence="2">Belongs to the MscS (TC 1.A.23) family.</text>
</comment>
<dbReference type="SUPFAM" id="SSF82861">
    <property type="entry name" value="Mechanosensitive channel protein MscS (YggB), transmembrane region"/>
    <property type="match status" value="1"/>
</dbReference>
<dbReference type="RefSeq" id="WP_264322069.1">
    <property type="nucleotide sequence ID" value="NZ_JADEXN010000259.1"/>
</dbReference>
<dbReference type="InterPro" id="IPR006685">
    <property type="entry name" value="MscS_channel_2nd"/>
</dbReference>
<dbReference type="GO" id="GO:0016020">
    <property type="term" value="C:membrane"/>
    <property type="evidence" value="ECO:0007669"/>
    <property type="project" value="UniProtKB-SubCell"/>
</dbReference>
<dbReference type="InterPro" id="IPR011014">
    <property type="entry name" value="MscS_channel_TM-2"/>
</dbReference>
<dbReference type="InterPro" id="IPR023408">
    <property type="entry name" value="MscS_beta-dom_sf"/>
</dbReference>
<gene>
    <name evidence="8" type="ORF">IQ235_13925</name>
</gene>
<comment type="caution">
    <text evidence="8">The sequence shown here is derived from an EMBL/GenBank/DDBJ whole genome shotgun (WGS) entry which is preliminary data.</text>
</comment>
<feature type="domain" description="Mechanosensitive ion channel MscS" evidence="7">
    <location>
        <begin position="199"/>
        <end position="268"/>
    </location>
</feature>
<dbReference type="Pfam" id="PF00924">
    <property type="entry name" value="MS_channel_2nd"/>
    <property type="match status" value="1"/>
</dbReference>
<accession>A0A928W0Y7</accession>
<sequence>MPEFAEESLFLNDAIQQFLLEFIARFGVFLVGSLLISPILGKGLPFAFWFILRLARRLIEIDTTRIYREFIKPFRSSIVTVGTLFFISLSLNILWKYERLYQVLGFFIYLALATSIVWLSSRVAKRVIRQYAIELVQRLGGEVNEVALAFETLTNIIIILFAIVIFARGLRLNLVAISASIGIGGVAVAFAAQQALGRLIGTLELFLDRPYRPGEYIQVNFNPYKEDVYGRVESIGLRSTKIRTAGRNTIVIVPNSIMAGKHIENISRGKKAIAMFDLNFSRLLEESERAFVRRVVIESTDKFWGIDKANTRIRFSQLQNSQKTRASVNFFLTSSGEDSLNLRKRLVELANQDIATKLSAYNLTFSMPEPMVYIDSPMTI</sequence>
<evidence type="ECO:0000256" key="1">
    <source>
        <dbReference type="ARBA" id="ARBA00004141"/>
    </source>
</evidence>
<evidence type="ECO:0000256" key="2">
    <source>
        <dbReference type="ARBA" id="ARBA00008017"/>
    </source>
</evidence>
<feature type="transmembrane region" description="Helical" evidence="6">
    <location>
        <begin position="172"/>
        <end position="192"/>
    </location>
</feature>
<evidence type="ECO:0000259" key="7">
    <source>
        <dbReference type="Pfam" id="PF00924"/>
    </source>
</evidence>
<evidence type="ECO:0000256" key="6">
    <source>
        <dbReference type="SAM" id="Phobius"/>
    </source>
</evidence>
<keyword evidence="4 6" id="KW-1133">Transmembrane helix</keyword>
<reference evidence="8" key="1">
    <citation type="submission" date="2020-10" db="EMBL/GenBank/DDBJ databases">
        <authorList>
            <person name="Castelo-Branco R."/>
            <person name="Eusebio N."/>
            <person name="Adriana R."/>
            <person name="Vieira A."/>
            <person name="Brugerolle De Fraissinette N."/>
            <person name="Rezende De Castro R."/>
            <person name="Schneider M.P."/>
            <person name="Vasconcelos V."/>
            <person name="Leao P.N."/>
        </authorList>
    </citation>
    <scope>NUCLEOTIDE SEQUENCE</scope>
    <source>
        <strain evidence="8">LEGE 11467</strain>
    </source>
</reference>
<dbReference type="PANTHER" id="PTHR30566">
    <property type="entry name" value="YNAI-RELATED MECHANOSENSITIVE ION CHANNEL"/>
    <property type="match status" value="1"/>
</dbReference>
<dbReference type="InterPro" id="IPR010920">
    <property type="entry name" value="LSM_dom_sf"/>
</dbReference>
<feature type="transmembrane region" description="Helical" evidence="6">
    <location>
        <begin position="100"/>
        <end position="119"/>
    </location>
</feature>
<dbReference type="SUPFAM" id="SSF50182">
    <property type="entry name" value="Sm-like ribonucleoproteins"/>
    <property type="match status" value="1"/>
</dbReference>
<proteinExistence type="inferred from homology"/>
<evidence type="ECO:0000313" key="8">
    <source>
        <dbReference type="EMBL" id="MBE9041878.1"/>
    </source>
</evidence>
<protein>
    <submittedName>
        <fullName evidence="8">Mechanosensitive ion channel family protein</fullName>
    </submittedName>
</protein>
<dbReference type="AlphaFoldDB" id="A0A928W0Y7"/>
<dbReference type="Proteomes" id="UP000621799">
    <property type="component" value="Unassembled WGS sequence"/>
</dbReference>
<dbReference type="Gene3D" id="2.30.30.60">
    <property type="match status" value="1"/>
</dbReference>
<name>A0A928W0Y7_9CYAN</name>
<evidence type="ECO:0000256" key="5">
    <source>
        <dbReference type="ARBA" id="ARBA00023136"/>
    </source>
</evidence>
<dbReference type="Gene3D" id="1.10.287.1260">
    <property type="match status" value="1"/>
</dbReference>
<keyword evidence="9" id="KW-1185">Reference proteome</keyword>
<feature type="transmembrane region" description="Helical" evidence="6">
    <location>
        <begin position="26"/>
        <end position="52"/>
    </location>
</feature>
<feature type="transmembrane region" description="Helical" evidence="6">
    <location>
        <begin position="73"/>
        <end position="94"/>
    </location>
</feature>
<evidence type="ECO:0000256" key="3">
    <source>
        <dbReference type="ARBA" id="ARBA00022692"/>
    </source>
</evidence>
<dbReference type="GO" id="GO:0055085">
    <property type="term" value="P:transmembrane transport"/>
    <property type="evidence" value="ECO:0007669"/>
    <property type="project" value="InterPro"/>
</dbReference>
<feature type="transmembrane region" description="Helical" evidence="6">
    <location>
        <begin position="146"/>
        <end position="166"/>
    </location>
</feature>
<comment type="subcellular location">
    <subcellularLocation>
        <location evidence="1">Membrane</location>
        <topology evidence="1">Multi-pass membrane protein</topology>
    </subcellularLocation>
</comment>
<organism evidence="8 9">
    <name type="scientific">Zarconia navalis LEGE 11467</name>
    <dbReference type="NCBI Taxonomy" id="1828826"/>
    <lineage>
        <taxon>Bacteria</taxon>
        <taxon>Bacillati</taxon>
        <taxon>Cyanobacteriota</taxon>
        <taxon>Cyanophyceae</taxon>
        <taxon>Oscillatoriophycideae</taxon>
        <taxon>Oscillatoriales</taxon>
        <taxon>Oscillatoriales incertae sedis</taxon>
        <taxon>Zarconia</taxon>
        <taxon>Zarconia navalis</taxon>
    </lineage>
</organism>
<dbReference type="EMBL" id="JADEXN010000259">
    <property type="protein sequence ID" value="MBE9041878.1"/>
    <property type="molecule type" value="Genomic_DNA"/>
</dbReference>
<keyword evidence="3 6" id="KW-0812">Transmembrane</keyword>
<evidence type="ECO:0000313" key="9">
    <source>
        <dbReference type="Proteomes" id="UP000621799"/>
    </source>
</evidence>
<keyword evidence="5 6" id="KW-0472">Membrane</keyword>
<evidence type="ECO:0000256" key="4">
    <source>
        <dbReference type="ARBA" id="ARBA00022989"/>
    </source>
</evidence>
<dbReference type="PANTHER" id="PTHR30566:SF5">
    <property type="entry name" value="MECHANOSENSITIVE ION CHANNEL PROTEIN 1, MITOCHONDRIAL-RELATED"/>
    <property type="match status" value="1"/>
</dbReference>